<sequence>MSLLGRLLSGAGPATSAPRNPLDSNLEDQFTHNLLFPDPEALCHNDQVFPLSSGTILTPATSSNFDVNGDIDLDMRDVRVIIMQEATNLTGSAYLLYDSHPLPKPAAPSLERQSSDNGSAYPPRTGGRRSISSPRKTSIGQNSRPVIIQQEPTAPRAFGGGAFDRRPHHKQTPSYNETEEQRSAREYREEMTNFSSCIFGNSEVMAYKGAGTKVHILPTESRTPFTSQSYMGDGSFGRSSMRSSKLAQSFTSDTVHGPTSAGFSPSTATRGQDRKKVLITRMFPVPLPNDDAEDAAQNITPTPQSVNVGDAVGYPFPKIGDNVSKLEKKKSESKLWQKKTPMYAVGLVIHLPSAPHTPLPPASRSSARGPGSFTEQESYPSSYNSSRRSGWTMLGHGFGVESMDSSFSSDLDDRIDYITQHWDIIMRTLSHLQAVATATLFPMLKQADISSPDPTRGPMHVRAPSASVSISGKRVMEDYKANKPGKTNVKVVQLNLHCLMPVPKIHKEVDAARQRIVSGMKAKQVVTGQGRWGIWREEARLVGKWAGGKDEGFFFFNLLTGFLGNHTEWLQALGPSWYRRRHYQQQRANKDDDISLPARTIIVSDNKLMARRLIFLLSAFLPAIQQLPSTRPHRPSTSMSFGGYSQSPPNYAVPMLREESLRRRLNRRTPIPKATHSRTMSFPSQPMQGSPHLGPEIHHDRRTSDAASIKTANLPIPGSDIGSRKSSAATTSAVIPVTTMPHFSTRRPHRGTGPAPRPGSSGSLATDDLLRSLKRGDSSTGHYSTTSNESQGQNSRWGSMISGFWNSKRRDSTASTSVEPLSVDGLEINDPHYKGPGSPQKSGKLAQMVEEAKESQVIKTKEQQEREMRKSESGSASTAKPEEEQGDEIPEQIVQTTERILDPTGAFESPVKTSINEDDGVIDIDVPLPDYLSFETAVSSPSSSGYLSTPGFGNGMEGFEHYSRAGPDIDTTTTNVGGWLPRFHPDFVLQAIPVQADLFEEVKASMRAEPTPILTPTPQPDRGERWIDISSAVIADTTNFSIKRVRYMRLVKPADHAPTSTPHAVDTRYGNVYTAAQLTPSVEVYERHIEEKFIEEAIISMDETLIEAVERIIAQSGQGSKTSSVCSSRSTSRKGGNRERSNSDVKFPPVPEHKLEVPRNECKKMVLSALEDIAREVAESRNEQGDGEAQIERESFLREGVRNWLSSVETAE</sequence>
<feature type="region of interest" description="Disordered" evidence="1">
    <location>
        <begin position="1117"/>
        <end position="1152"/>
    </location>
</feature>
<feature type="compositionally biased region" description="Polar residues" evidence="1">
    <location>
        <begin position="778"/>
        <end position="797"/>
    </location>
</feature>
<dbReference type="STRING" id="576137.A0A1L7XE60"/>
<feature type="region of interest" description="Disordered" evidence="1">
    <location>
        <begin position="105"/>
        <end position="184"/>
    </location>
</feature>
<dbReference type="PANTHER" id="PTHR21634:SF9">
    <property type="entry name" value="RE13835P"/>
    <property type="match status" value="1"/>
</dbReference>
<keyword evidence="4" id="KW-1185">Reference proteome</keyword>
<evidence type="ECO:0000259" key="2">
    <source>
        <dbReference type="Pfam" id="PF14636"/>
    </source>
</evidence>
<evidence type="ECO:0000313" key="4">
    <source>
        <dbReference type="Proteomes" id="UP000184330"/>
    </source>
</evidence>
<dbReference type="PANTHER" id="PTHR21634">
    <property type="entry name" value="RE13835P"/>
    <property type="match status" value="1"/>
</dbReference>
<proteinExistence type="predicted"/>
<feature type="region of interest" description="Disordered" evidence="1">
    <location>
        <begin position="667"/>
        <end position="892"/>
    </location>
</feature>
<feature type="compositionally biased region" description="Basic and acidic residues" evidence="1">
    <location>
        <begin position="768"/>
        <end position="777"/>
    </location>
</feature>
<accession>A0A1L7XE60</accession>
<dbReference type="GO" id="GO:0005737">
    <property type="term" value="C:cytoplasm"/>
    <property type="evidence" value="ECO:0007669"/>
    <property type="project" value="TreeGrafter"/>
</dbReference>
<dbReference type="GO" id="GO:0042030">
    <property type="term" value="F:ATPase inhibitor activity"/>
    <property type="evidence" value="ECO:0007669"/>
    <property type="project" value="TreeGrafter"/>
</dbReference>
<protein>
    <recommendedName>
        <fullName evidence="2">Folliculin-interacting protein N-terminal domain-containing protein</fullName>
    </recommendedName>
</protein>
<dbReference type="Pfam" id="PF14636">
    <property type="entry name" value="FNIP_N"/>
    <property type="match status" value="1"/>
</dbReference>
<dbReference type="AlphaFoldDB" id="A0A1L7XE60"/>
<feature type="compositionally biased region" description="Polar residues" evidence="1">
    <location>
        <begin position="677"/>
        <end position="688"/>
    </location>
</feature>
<feature type="compositionally biased region" description="Low complexity" evidence="1">
    <location>
        <begin position="1120"/>
        <end position="1134"/>
    </location>
</feature>
<feature type="compositionally biased region" description="Polar residues" evidence="1">
    <location>
        <begin position="130"/>
        <end position="144"/>
    </location>
</feature>
<feature type="compositionally biased region" description="Basic and acidic residues" evidence="1">
    <location>
        <begin position="695"/>
        <end position="704"/>
    </location>
</feature>
<dbReference type="EMBL" id="FJOG01000023">
    <property type="protein sequence ID" value="CZR63311.1"/>
    <property type="molecule type" value="Genomic_DNA"/>
</dbReference>
<gene>
    <name evidence="3" type="ORF">PAC_13208</name>
</gene>
<feature type="region of interest" description="Disordered" evidence="1">
    <location>
        <begin position="356"/>
        <end position="387"/>
    </location>
</feature>
<dbReference type="Proteomes" id="UP000184330">
    <property type="component" value="Unassembled WGS sequence"/>
</dbReference>
<reference evidence="3 4" key="1">
    <citation type="submission" date="2016-03" db="EMBL/GenBank/DDBJ databases">
        <authorList>
            <person name="Ploux O."/>
        </authorList>
    </citation>
    <scope>NUCLEOTIDE SEQUENCE [LARGE SCALE GENOMIC DNA]</scope>
    <source>
        <strain evidence="3 4">UAMH 11012</strain>
    </source>
</reference>
<organism evidence="3 4">
    <name type="scientific">Phialocephala subalpina</name>
    <dbReference type="NCBI Taxonomy" id="576137"/>
    <lineage>
        <taxon>Eukaryota</taxon>
        <taxon>Fungi</taxon>
        <taxon>Dikarya</taxon>
        <taxon>Ascomycota</taxon>
        <taxon>Pezizomycotina</taxon>
        <taxon>Leotiomycetes</taxon>
        <taxon>Helotiales</taxon>
        <taxon>Mollisiaceae</taxon>
        <taxon>Phialocephala</taxon>
        <taxon>Phialocephala fortinii species complex</taxon>
    </lineage>
</organism>
<feature type="region of interest" description="Disordered" evidence="1">
    <location>
        <begin position="1"/>
        <end position="21"/>
    </location>
</feature>
<evidence type="ECO:0000313" key="3">
    <source>
        <dbReference type="EMBL" id="CZR63311.1"/>
    </source>
</evidence>
<feature type="region of interest" description="Disordered" evidence="1">
    <location>
        <begin position="251"/>
        <end position="272"/>
    </location>
</feature>
<feature type="compositionally biased region" description="Low complexity" evidence="1">
    <location>
        <begin position="378"/>
        <end position="387"/>
    </location>
</feature>
<dbReference type="OrthoDB" id="5428015at2759"/>
<feature type="domain" description="Folliculin-interacting protein N-terminal" evidence="2">
    <location>
        <begin position="77"/>
        <end position="224"/>
    </location>
</feature>
<feature type="compositionally biased region" description="Polar residues" evidence="1">
    <location>
        <begin position="261"/>
        <end position="270"/>
    </location>
</feature>
<feature type="compositionally biased region" description="Basic and acidic residues" evidence="1">
    <location>
        <begin position="850"/>
        <end position="872"/>
    </location>
</feature>
<feature type="compositionally biased region" description="Polar residues" evidence="1">
    <location>
        <begin position="724"/>
        <end position="733"/>
    </location>
</feature>
<dbReference type="GO" id="GO:0051087">
    <property type="term" value="F:protein-folding chaperone binding"/>
    <property type="evidence" value="ECO:0007669"/>
    <property type="project" value="TreeGrafter"/>
</dbReference>
<name>A0A1L7XE60_9HELO</name>
<dbReference type="InterPro" id="IPR028084">
    <property type="entry name" value="FNIP_N_dom"/>
</dbReference>
<evidence type="ECO:0000256" key="1">
    <source>
        <dbReference type="SAM" id="MobiDB-lite"/>
    </source>
</evidence>